<evidence type="ECO:0000256" key="1">
    <source>
        <dbReference type="ARBA" id="ARBA00001971"/>
    </source>
</evidence>
<keyword evidence="3 6" id="KW-0349">Heme</keyword>
<keyword evidence="10" id="KW-1185">Reference proteome</keyword>
<dbReference type="InterPro" id="IPR017972">
    <property type="entry name" value="Cyt_P450_CS"/>
</dbReference>
<dbReference type="InterPro" id="IPR001128">
    <property type="entry name" value="Cyt_P450"/>
</dbReference>
<evidence type="ECO:0000313" key="10">
    <source>
        <dbReference type="Proteomes" id="UP001251528"/>
    </source>
</evidence>
<feature type="binding site" description="axial binding residue" evidence="6">
    <location>
        <position position="457"/>
    </location>
    <ligand>
        <name>heme</name>
        <dbReference type="ChEBI" id="CHEBI:30413"/>
    </ligand>
    <ligandPart>
        <name>Fe</name>
        <dbReference type="ChEBI" id="CHEBI:18248"/>
    </ligandPart>
</feature>
<dbReference type="InterPro" id="IPR036396">
    <property type="entry name" value="Cyt_P450_sf"/>
</dbReference>
<evidence type="ECO:0000256" key="4">
    <source>
        <dbReference type="ARBA" id="ARBA00022723"/>
    </source>
</evidence>
<dbReference type="EMBL" id="JASWJB010000233">
    <property type="protein sequence ID" value="KAK2593010.1"/>
    <property type="molecule type" value="Genomic_DNA"/>
</dbReference>
<dbReference type="PRINTS" id="PR00463">
    <property type="entry name" value="EP450I"/>
</dbReference>
<dbReference type="PRINTS" id="PR00385">
    <property type="entry name" value="P450"/>
</dbReference>
<comment type="similarity">
    <text evidence="2 7">Belongs to the cytochrome P450 family.</text>
</comment>
<proteinExistence type="inferred from homology"/>
<organism evidence="9 10">
    <name type="scientific">Conoideocrella luteorostrata</name>
    <dbReference type="NCBI Taxonomy" id="1105319"/>
    <lineage>
        <taxon>Eukaryota</taxon>
        <taxon>Fungi</taxon>
        <taxon>Dikarya</taxon>
        <taxon>Ascomycota</taxon>
        <taxon>Pezizomycotina</taxon>
        <taxon>Sordariomycetes</taxon>
        <taxon>Hypocreomycetidae</taxon>
        <taxon>Hypocreales</taxon>
        <taxon>Clavicipitaceae</taxon>
        <taxon>Conoideocrella</taxon>
    </lineage>
</organism>
<evidence type="ECO:0000256" key="8">
    <source>
        <dbReference type="SAM" id="Phobius"/>
    </source>
</evidence>
<gene>
    <name evidence="9" type="ORF">QQS21_009300</name>
</gene>
<name>A0AAJ0FXX4_9HYPO</name>
<keyword evidence="7" id="KW-0503">Monooxygenase</keyword>
<dbReference type="PANTHER" id="PTHR24305:SF232">
    <property type="entry name" value="P450, PUTATIVE (EUROFUNG)-RELATED"/>
    <property type="match status" value="1"/>
</dbReference>
<comment type="caution">
    <text evidence="9">The sequence shown here is derived from an EMBL/GenBank/DDBJ whole genome shotgun (WGS) entry which is preliminary data.</text>
</comment>
<keyword evidence="8" id="KW-0472">Membrane</keyword>
<evidence type="ECO:0000313" key="9">
    <source>
        <dbReference type="EMBL" id="KAK2593010.1"/>
    </source>
</evidence>
<keyword evidence="8" id="KW-0812">Transmembrane</keyword>
<dbReference type="GO" id="GO:0020037">
    <property type="term" value="F:heme binding"/>
    <property type="evidence" value="ECO:0007669"/>
    <property type="project" value="InterPro"/>
</dbReference>
<reference evidence="9" key="1">
    <citation type="submission" date="2023-06" db="EMBL/GenBank/DDBJ databases">
        <title>Conoideocrella luteorostrata (Hypocreales: Clavicipitaceae), a potential biocontrol fungus for elongate hemlock scale in United States Christmas tree production areas.</title>
        <authorList>
            <person name="Barrett H."/>
            <person name="Lovett B."/>
            <person name="Macias A.M."/>
            <person name="Stajich J.E."/>
            <person name="Kasson M.T."/>
        </authorList>
    </citation>
    <scope>NUCLEOTIDE SEQUENCE</scope>
    <source>
        <strain evidence="9">ARSEF 14590</strain>
    </source>
</reference>
<protein>
    <recommendedName>
        <fullName evidence="11">Cytochrome P450</fullName>
    </recommendedName>
</protein>
<evidence type="ECO:0000256" key="3">
    <source>
        <dbReference type="ARBA" id="ARBA00022617"/>
    </source>
</evidence>
<dbReference type="GO" id="GO:0005506">
    <property type="term" value="F:iron ion binding"/>
    <property type="evidence" value="ECO:0007669"/>
    <property type="project" value="InterPro"/>
</dbReference>
<dbReference type="GO" id="GO:0004497">
    <property type="term" value="F:monooxygenase activity"/>
    <property type="evidence" value="ECO:0007669"/>
    <property type="project" value="UniProtKB-KW"/>
</dbReference>
<dbReference type="Pfam" id="PF00067">
    <property type="entry name" value="p450"/>
    <property type="match status" value="1"/>
</dbReference>
<evidence type="ECO:0000256" key="7">
    <source>
        <dbReference type="RuleBase" id="RU000461"/>
    </source>
</evidence>
<evidence type="ECO:0000256" key="2">
    <source>
        <dbReference type="ARBA" id="ARBA00010617"/>
    </source>
</evidence>
<dbReference type="InterPro" id="IPR050121">
    <property type="entry name" value="Cytochrome_P450_monoxygenase"/>
</dbReference>
<evidence type="ECO:0008006" key="11">
    <source>
        <dbReference type="Google" id="ProtNLM"/>
    </source>
</evidence>
<dbReference type="InterPro" id="IPR002401">
    <property type="entry name" value="Cyt_P450_E_grp-I"/>
</dbReference>
<dbReference type="CDD" id="cd11060">
    <property type="entry name" value="CYP57A1-like"/>
    <property type="match status" value="1"/>
</dbReference>
<dbReference type="Proteomes" id="UP001251528">
    <property type="component" value="Unassembled WGS sequence"/>
</dbReference>
<keyword evidence="8" id="KW-1133">Transmembrane helix</keyword>
<dbReference type="PANTHER" id="PTHR24305">
    <property type="entry name" value="CYTOCHROME P450"/>
    <property type="match status" value="1"/>
</dbReference>
<dbReference type="AlphaFoldDB" id="A0AAJ0FXX4"/>
<accession>A0AAJ0FXX4</accession>
<dbReference type="SUPFAM" id="SSF48264">
    <property type="entry name" value="Cytochrome P450"/>
    <property type="match status" value="1"/>
</dbReference>
<keyword evidence="4 6" id="KW-0479">Metal-binding</keyword>
<dbReference type="Gene3D" id="1.10.630.10">
    <property type="entry name" value="Cytochrome P450"/>
    <property type="match status" value="1"/>
</dbReference>
<dbReference type="PROSITE" id="PS00086">
    <property type="entry name" value="CYTOCHROME_P450"/>
    <property type="match status" value="1"/>
</dbReference>
<comment type="cofactor">
    <cofactor evidence="1 6">
        <name>heme</name>
        <dbReference type="ChEBI" id="CHEBI:30413"/>
    </cofactor>
</comment>
<sequence>MTLLMLLFDFVQQVAMPCCLLFVTFIVQLVFWIRIARKLKPGISQVPGPRLARWSRLWIARALATGRSHEIWTEVNEKFGSVARIGPNHLITHDPDIIRRILTVRSGYVRGPWFDSVRIDPHIPNVVSERDVKKHGKIRAKLAPSFTGSCVATMEPAMDKLLGDWLDTLRKRFGEPDQVICDIGQKIQFLTADIITKICLGGEIGCVESDCDMHGIIKTVKTGSMACQYFSVFLELNTLFFQLARIPALRRMLYPGPCDSTGVGRLMGVVHEVVEKRVQEGNKTNDVIGSLLERGMSKEQIDSELIITLVAGSDTTSTAVQSTLLCIVTTPHVYNTLRAEIHEAVVKGHVSNPIQYSEAKLLAYLQACVFEGLRKFPPLAQLRERVVPPEGDTLGPFRVPGGTFVGLNAWGAQFNKAVYGDDASLYNPDRWLTDDANKLQAMYQTHSLIFGYGSTKCLGTMMAMMEITKVIFELLRNFEISIANPHKPWDSQCFGIFVQRNFKVRLRQIDNTQPPTYDHAVNSVHS</sequence>
<feature type="transmembrane region" description="Helical" evidence="8">
    <location>
        <begin position="14"/>
        <end position="33"/>
    </location>
</feature>
<evidence type="ECO:0000256" key="5">
    <source>
        <dbReference type="ARBA" id="ARBA00023004"/>
    </source>
</evidence>
<keyword evidence="7" id="KW-0560">Oxidoreductase</keyword>
<dbReference type="GO" id="GO:0016705">
    <property type="term" value="F:oxidoreductase activity, acting on paired donors, with incorporation or reduction of molecular oxygen"/>
    <property type="evidence" value="ECO:0007669"/>
    <property type="project" value="InterPro"/>
</dbReference>
<keyword evidence="5 6" id="KW-0408">Iron</keyword>
<evidence type="ECO:0000256" key="6">
    <source>
        <dbReference type="PIRSR" id="PIRSR602401-1"/>
    </source>
</evidence>